<sequence>MLQAFGLYTHIQANRRRSALLIVGLFLLFYLMSLGLALLLRALLDDGTGTFEALFQSALWGCLWFSPFITGLVALWVWCGFRFNDFLLSLTTGSKPLARRSSPRLYNLLENLCISRGMTVPKLRVLETETPNAFASGTRPEQYTVTVTRGLLDLLDERELEAVLAHELTHIRNEDVRTMMVAVLVVGVMSFIGEIVYRGLRDGTSLLDDSSDSKGGGGKVIAVIVAAVFIFIAWWLSLVVRFSLSRRREYLADAGAVELTKNPDAMISALRKIEGKGELKGVPSAVMELCLDNPRSGFADLFATHPSIEDRIAALVRYAGGNAPLAKAQTPTIPEAPAA</sequence>
<evidence type="ECO:0000256" key="9">
    <source>
        <dbReference type="ARBA" id="ARBA00023136"/>
    </source>
</evidence>
<reference evidence="13 14" key="1">
    <citation type="submission" date="2021-09" db="EMBL/GenBank/DDBJ databases">
        <title>The complete genome sequence of a new microorganism.</title>
        <authorList>
            <person name="Zi Z."/>
        </authorList>
    </citation>
    <scope>NUCLEOTIDE SEQUENCE [LARGE SCALE GENOMIC DNA]</scope>
    <source>
        <strain evidence="13 14">WGZ8</strain>
    </source>
</reference>
<dbReference type="RefSeq" id="WP_224315539.1">
    <property type="nucleotide sequence ID" value="NZ_JAIRBM010000022.1"/>
</dbReference>
<evidence type="ECO:0000256" key="11">
    <source>
        <dbReference type="SAM" id="Phobius"/>
    </source>
</evidence>
<feature type="transmembrane region" description="Helical" evidence="11">
    <location>
        <begin position="179"/>
        <end position="200"/>
    </location>
</feature>
<evidence type="ECO:0000256" key="2">
    <source>
        <dbReference type="ARBA" id="ARBA00022670"/>
    </source>
</evidence>
<evidence type="ECO:0000256" key="8">
    <source>
        <dbReference type="ARBA" id="ARBA00023049"/>
    </source>
</evidence>
<dbReference type="Pfam" id="PF01435">
    <property type="entry name" value="Peptidase_M48"/>
    <property type="match status" value="1"/>
</dbReference>
<keyword evidence="8 10" id="KW-0482">Metalloprotease</keyword>
<evidence type="ECO:0000256" key="3">
    <source>
        <dbReference type="ARBA" id="ARBA00022692"/>
    </source>
</evidence>
<comment type="cofactor">
    <cofactor evidence="10">
        <name>Zn(2+)</name>
        <dbReference type="ChEBI" id="CHEBI:29105"/>
    </cofactor>
    <text evidence="10">Binds 1 zinc ion per subunit.</text>
</comment>
<dbReference type="InterPro" id="IPR001915">
    <property type="entry name" value="Peptidase_M48"/>
</dbReference>
<dbReference type="EMBL" id="JAIRBM010000022">
    <property type="protein sequence ID" value="MBZ6078790.1"/>
    <property type="molecule type" value="Genomic_DNA"/>
</dbReference>
<keyword evidence="7 11" id="KW-1133">Transmembrane helix</keyword>
<gene>
    <name evidence="13" type="ORF">K9B37_21250</name>
</gene>
<dbReference type="Proteomes" id="UP000704176">
    <property type="component" value="Unassembled WGS sequence"/>
</dbReference>
<organism evidence="13 14">
    <name type="scientific">Microvirga puerhi</name>
    <dbReference type="NCBI Taxonomy" id="2876078"/>
    <lineage>
        <taxon>Bacteria</taxon>
        <taxon>Pseudomonadati</taxon>
        <taxon>Pseudomonadota</taxon>
        <taxon>Alphaproteobacteria</taxon>
        <taxon>Hyphomicrobiales</taxon>
        <taxon>Methylobacteriaceae</taxon>
        <taxon>Microvirga</taxon>
    </lineage>
</organism>
<keyword evidence="5 10" id="KW-0378">Hydrolase</keyword>
<feature type="transmembrane region" description="Helical" evidence="11">
    <location>
        <begin position="58"/>
        <end position="79"/>
    </location>
</feature>
<evidence type="ECO:0000256" key="4">
    <source>
        <dbReference type="ARBA" id="ARBA00022723"/>
    </source>
</evidence>
<dbReference type="PANTHER" id="PTHR43221">
    <property type="entry name" value="PROTEASE HTPX"/>
    <property type="match status" value="1"/>
</dbReference>
<keyword evidence="14" id="KW-1185">Reference proteome</keyword>
<comment type="caution">
    <text evidence="13">The sequence shown here is derived from an EMBL/GenBank/DDBJ whole genome shotgun (WGS) entry which is preliminary data.</text>
</comment>
<keyword evidence="2 10" id="KW-0645">Protease</keyword>
<dbReference type="Gene3D" id="3.30.2010.10">
    <property type="entry name" value="Metalloproteases ('zincins'), catalytic domain"/>
    <property type="match status" value="1"/>
</dbReference>
<evidence type="ECO:0000313" key="14">
    <source>
        <dbReference type="Proteomes" id="UP000704176"/>
    </source>
</evidence>
<evidence type="ECO:0000256" key="10">
    <source>
        <dbReference type="RuleBase" id="RU003983"/>
    </source>
</evidence>
<evidence type="ECO:0000259" key="12">
    <source>
        <dbReference type="Pfam" id="PF01435"/>
    </source>
</evidence>
<feature type="domain" description="Peptidase M48" evidence="12">
    <location>
        <begin position="107"/>
        <end position="317"/>
    </location>
</feature>
<protein>
    <submittedName>
        <fullName evidence="13">M48 family metallopeptidase</fullName>
    </submittedName>
</protein>
<dbReference type="PANTHER" id="PTHR43221:SF2">
    <property type="entry name" value="PROTEASE HTPX HOMOLOG"/>
    <property type="match status" value="1"/>
</dbReference>
<keyword evidence="9 11" id="KW-0472">Membrane</keyword>
<comment type="similarity">
    <text evidence="10">Belongs to the peptidase M48 family.</text>
</comment>
<evidence type="ECO:0000313" key="13">
    <source>
        <dbReference type="EMBL" id="MBZ6078790.1"/>
    </source>
</evidence>
<evidence type="ECO:0000256" key="7">
    <source>
        <dbReference type="ARBA" id="ARBA00022989"/>
    </source>
</evidence>
<keyword evidence="6 10" id="KW-0862">Zinc</keyword>
<keyword evidence="3 11" id="KW-0812">Transmembrane</keyword>
<evidence type="ECO:0000256" key="1">
    <source>
        <dbReference type="ARBA" id="ARBA00022475"/>
    </source>
</evidence>
<proteinExistence type="inferred from homology"/>
<dbReference type="InterPro" id="IPR050083">
    <property type="entry name" value="HtpX_protease"/>
</dbReference>
<keyword evidence="1" id="KW-1003">Cell membrane</keyword>
<dbReference type="CDD" id="cd07340">
    <property type="entry name" value="M48B_Htpx_like"/>
    <property type="match status" value="1"/>
</dbReference>
<evidence type="ECO:0000256" key="6">
    <source>
        <dbReference type="ARBA" id="ARBA00022833"/>
    </source>
</evidence>
<feature type="transmembrane region" description="Helical" evidence="11">
    <location>
        <begin position="220"/>
        <end position="240"/>
    </location>
</feature>
<evidence type="ECO:0000256" key="5">
    <source>
        <dbReference type="ARBA" id="ARBA00022801"/>
    </source>
</evidence>
<name>A0ABS7VUJ4_9HYPH</name>
<accession>A0ABS7VUJ4</accession>
<keyword evidence="4" id="KW-0479">Metal-binding</keyword>
<feature type="transmembrane region" description="Helical" evidence="11">
    <location>
        <begin position="20"/>
        <end position="43"/>
    </location>
</feature>